<gene>
    <name evidence="1" type="ORF">ACFS6H_16465</name>
</gene>
<dbReference type="RefSeq" id="WP_386101395.1">
    <property type="nucleotide sequence ID" value="NZ_JBHUOZ010000003.1"/>
</dbReference>
<name>A0ABW6A7T3_9BACT</name>
<reference evidence="2" key="1">
    <citation type="journal article" date="2019" name="Int. J. Syst. Evol. Microbiol.">
        <title>The Global Catalogue of Microorganisms (GCM) 10K type strain sequencing project: providing services to taxonomists for standard genome sequencing and annotation.</title>
        <authorList>
            <consortium name="The Broad Institute Genomics Platform"/>
            <consortium name="The Broad Institute Genome Sequencing Center for Infectious Disease"/>
            <person name="Wu L."/>
            <person name="Ma J."/>
        </authorList>
    </citation>
    <scope>NUCLEOTIDE SEQUENCE [LARGE SCALE GENOMIC DNA]</scope>
    <source>
        <strain evidence="2">KCTC 23299</strain>
    </source>
</reference>
<proteinExistence type="predicted"/>
<organism evidence="1 2">
    <name type="scientific">Terrimonas rubra</name>
    <dbReference type="NCBI Taxonomy" id="1035890"/>
    <lineage>
        <taxon>Bacteria</taxon>
        <taxon>Pseudomonadati</taxon>
        <taxon>Bacteroidota</taxon>
        <taxon>Chitinophagia</taxon>
        <taxon>Chitinophagales</taxon>
        <taxon>Chitinophagaceae</taxon>
        <taxon>Terrimonas</taxon>
    </lineage>
</organism>
<protein>
    <recommendedName>
        <fullName evidence="3">Cro/C1-type HTH DNA-binding domain-containing protein</fullName>
    </recommendedName>
</protein>
<keyword evidence="2" id="KW-1185">Reference proteome</keyword>
<dbReference type="EMBL" id="JBHUOZ010000003">
    <property type="protein sequence ID" value="MFD2921322.1"/>
    <property type="molecule type" value="Genomic_DNA"/>
</dbReference>
<evidence type="ECO:0008006" key="3">
    <source>
        <dbReference type="Google" id="ProtNLM"/>
    </source>
</evidence>
<sequence length="74" mass="8579">MRINFFCSAKFVDDVKQFINNSSNTLIELEANTKISRATWSRITTGNLKEITMSMFVNICTQINELPSKYFTYV</sequence>
<evidence type="ECO:0000313" key="1">
    <source>
        <dbReference type="EMBL" id="MFD2921322.1"/>
    </source>
</evidence>
<comment type="caution">
    <text evidence="1">The sequence shown here is derived from an EMBL/GenBank/DDBJ whole genome shotgun (WGS) entry which is preliminary data.</text>
</comment>
<accession>A0ABW6A7T3</accession>
<evidence type="ECO:0000313" key="2">
    <source>
        <dbReference type="Proteomes" id="UP001597511"/>
    </source>
</evidence>
<dbReference type="Proteomes" id="UP001597511">
    <property type="component" value="Unassembled WGS sequence"/>
</dbReference>